<evidence type="ECO:0000313" key="2">
    <source>
        <dbReference type="Proteomes" id="UP000011761"/>
    </source>
</evidence>
<name>M2M2D0_BAUPA</name>
<organism evidence="1 2">
    <name type="scientific">Baudoinia panamericana (strain UAMH 10762)</name>
    <name type="common">Angels' share fungus</name>
    <name type="synonym">Baudoinia compniacensis (strain UAMH 10762)</name>
    <dbReference type="NCBI Taxonomy" id="717646"/>
    <lineage>
        <taxon>Eukaryota</taxon>
        <taxon>Fungi</taxon>
        <taxon>Dikarya</taxon>
        <taxon>Ascomycota</taxon>
        <taxon>Pezizomycotina</taxon>
        <taxon>Dothideomycetes</taxon>
        <taxon>Dothideomycetidae</taxon>
        <taxon>Mycosphaerellales</taxon>
        <taxon>Teratosphaeriaceae</taxon>
        <taxon>Baudoinia</taxon>
    </lineage>
</organism>
<dbReference type="EMBL" id="KB445550">
    <property type="protein sequence ID" value="EMD01268.1"/>
    <property type="molecule type" value="Genomic_DNA"/>
</dbReference>
<dbReference type="AlphaFoldDB" id="M2M2D0"/>
<reference evidence="1 2" key="1">
    <citation type="journal article" date="2012" name="PLoS Pathog.">
        <title>Diverse lifestyles and strategies of plant pathogenesis encoded in the genomes of eighteen Dothideomycetes fungi.</title>
        <authorList>
            <person name="Ohm R.A."/>
            <person name="Feau N."/>
            <person name="Henrissat B."/>
            <person name="Schoch C.L."/>
            <person name="Horwitz B.A."/>
            <person name="Barry K.W."/>
            <person name="Condon B.J."/>
            <person name="Copeland A.C."/>
            <person name="Dhillon B."/>
            <person name="Glaser F."/>
            <person name="Hesse C.N."/>
            <person name="Kosti I."/>
            <person name="LaButti K."/>
            <person name="Lindquist E.A."/>
            <person name="Lucas S."/>
            <person name="Salamov A.A."/>
            <person name="Bradshaw R.E."/>
            <person name="Ciuffetti L."/>
            <person name="Hamelin R.C."/>
            <person name="Kema G.H.J."/>
            <person name="Lawrence C."/>
            <person name="Scott J.A."/>
            <person name="Spatafora J.W."/>
            <person name="Turgeon B.G."/>
            <person name="de Wit P.J.G.M."/>
            <person name="Zhong S."/>
            <person name="Goodwin S.B."/>
            <person name="Grigoriev I.V."/>
        </authorList>
    </citation>
    <scope>NUCLEOTIDE SEQUENCE [LARGE SCALE GENOMIC DNA]</scope>
    <source>
        <strain evidence="1 2">UAMH 10762</strain>
    </source>
</reference>
<evidence type="ECO:0000313" key="1">
    <source>
        <dbReference type="EMBL" id="EMD01268.1"/>
    </source>
</evidence>
<dbReference type="Proteomes" id="UP000011761">
    <property type="component" value="Unassembled WGS sequence"/>
</dbReference>
<gene>
    <name evidence="1" type="ORF">BAUCODRAFT_204493</name>
</gene>
<sequence>MCLQCPDIVMLSRRCVNVGNDRVVEDQVRWRRKSRRPIWVCFTEFVSETRELIVFYSNAIERVIRFPIVLSYFRNRLRCTVTVTNTFPECYSEPSPQRQAHDVRFEDHWVDHKTPCCILLVLSVRRIVISTIKPCFVVQVTGSAPPVEAGTYSTREVSGI</sequence>
<dbReference type="RefSeq" id="XP_007672452.1">
    <property type="nucleotide sequence ID" value="XM_007674262.1"/>
</dbReference>
<accession>M2M2D0</accession>
<keyword evidence="2" id="KW-1185">Reference proteome</keyword>
<dbReference type="HOGENOM" id="CLU_1651829_0_0_1"/>
<proteinExistence type="predicted"/>
<protein>
    <submittedName>
        <fullName evidence="1">Uncharacterized protein</fullName>
    </submittedName>
</protein>
<dbReference type="KEGG" id="bcom:BAUCODRAFT_204493"/>
<dbReference type="GeneID" id="19109655"/>